<evidence type="ECO:0000256" key="2">
    <source>
        <dbReference type="ARBA" id="ARBA00022448"/>
    </source>
</evidence>
<dbReference type="GO" id="GO:0005886">
    <property type="term" value="C:plasma membrane"/>
    <property type="evidence" value="ECO:0007669"/>
    <property type="project" value="UniProtKB-SubCell"/>
</dbReference>
<name>A0A1Z4GPM9_9CYAN</name>
<dbReference type="OrthoDB" id="418298at2"/>
<keyword evidence="3 8" id="KW-0812">Transmembrane</keyword>
<dbReference type="PANTHER" id="PTHR33650">
    <property type="entry name" value="CHLOROPLAST ENVELOPE MEMBRANE PROTEIN-RELATED"/>
    <property type="match status" value="1"/>
</dbReference>
<keyword evidence="8" id="KW-0997">Cell inner membrane</keyword>
<evidence type="ECO:0000256" key="6">
    <source>
        <dbReference type="ARBA" id="ARBA00023065"/>
    </source>
</evidence>
<evidence type="ECO:0000256" key="5">
    <source>
        <dbReference type="ARBA" id="ARBA00022989"/>
    </source>
</evidence>
<keyword evidence="10" id="KW-1185">Reference proteome</keyword>
<dbReference type="GO" id="GO:0015078">
    <property type="term" value="F:proton transmembrane transporter activity"/>
    <property type="evidence" value="ECO:0007669"/>
    <property type="project" value="UniProtKB-UniRule"/>
</dbReference>
<dbReference type="Proteomes" id="UP000218287">
    <property type="component" value="Chromosome"/>
</dbReference>
<dbReference type="InterPro" id="IPR004282">
    <property type="entry name" value="CemA"/>
</dbReference>
<reference evidence="9 10" key="1">
    <citation type="submission" date="2017-06" db="EMBL/GenBank/DDBJ databases">
        <title>Genome sequencing of cyanobaciteial culture collection at National Institute for Environmental Studies (NIES).</title>
        <authorList>
            <person name="Hirose Y."/>
            <person name="Shimura Y."/>
            <person name="Fujisawa T."/>
            <person name="Nakamura Y."/>
            <person name="Kawachi M."/>
        </authorList>
    </citation>
    <scope>NUCLEOTIDE SEQUENCE [LARGE SCALE GENOMIC DNA]</scope>
    <source>
        <strain evidence="9 10">NIES-21</strain>
    </source>
</reference>
<keyword evidence="5 8" id="KW-1133">Transmembrane helix</keyword>
<accession>A0A1Z4GPM9</accession>
<evidence type="ECO:0000313" key="9">
    <source>
        <dbReference type="EMBL" id="BAY19443.1"/>
    </source>
</evidence>
<feature type="transmembrane region" description="Helical" evidence="8">
    <location>
        <begin position="301"/>
        <end position="322"/>
    </location>
</feature>
<protein>
    <recommendedName>
        <fullName evidence="8">Proton extrusion protein PxcA</fullName>
    </recommendedName>
</protein>
<organism evidence="9 10">
    <name type="scientific">Anabaenopsis circularis NIES-21</name>
    <dbReference type="NCBI Taxonomy" id="1085406"/>
    <lineage>
        <taxon>Bacteria</taxon>
        <taxon>Bacillati</taxon>
        <taxon>Cyanobacteriota</taxon>
        <taxon>Cyanophyceae</taxon>
        <taxon>Nostocales</taxon>
        <taxon>Nodulariaceae</taxon>
        <taxon>Anabaenopsis</taxon>
    </lineage>
</organism>
<evidence type="ECO:0000256" key="8">
    <source>
        <dbReference type="HAMAP-Rule" id="MF_01308"/>
    </source>
</evidence>
<evidence type="ECO:0000256" key="3">
    <source>
        <dbReference type="ARBA" id="ARBA00022692"/>
    </source>
</evidence>
<keyword evidence="4 8" id="KW-0375">Hydrogen ion transport</keyword>
<keyword evidence="6 8" id="KW-0406">Ion transport</keyword>
<dbReference type="NCBIfam" id="NF002703">
    <property type="entry name" value="PRK02507.1-1"/>
    <property type="match status" value="1"/>
</dbReference>
<dbReference type="PANTHER" id="PTHR33650:SF2">
    <property type="entry name" value="CHLOROPLAST ENVELOPE MEMBRANE PROTEIN"/>
    <property type="match status" value="1"/>
</dbReference>
<dbReference type="Pfam" id="PF03040">
    <property type="entry name" value="CemA"/>
    <property type="match status" value="1"/>
</dbReference>
<feature type="transmembrane region" description="Helical" evidence="8">
    <location>
        <begin position="343"/>
        <end position="363"/>
    </location>
</feature>
<keyword evidence="8" id="KW-1003">Cell membrane</keyword>
<sequence length="424" mass="48810">MKNFLFIKNSDLLLQKVSEYWEVMKQWFINTPERSLAQAYEAAQKIRNIEIEHFNCQIIAATSVNETPNVMSYWQSILTQNLTIIKLRLAEFQSSRSLLEISNPVLLNKLQFIDEVIDKYQQQTVIISNINKQSISQPKPIRIDSEIYQNTSNLINPSSNQSIGFLPSSIGRTINRITTDFSPQAEADFIRNYHISQNRTRTSIRFLILLIIIPLLTRQLSKEFFVSPIVERVRSQQITPIFINSEMEEEAFKELKIFEEKLKFQTLLKKAPILSSEEIERNIKEKAIEIAQEFRWKSKDAISNIFADLISLVAFALVVVNGKKEIAAIKSFIDEIIFGLSDSAKAFVIILFTDIFVGFHSPHGWEVILEGLAEHLGVAANESLIFLFIATFPVILDTVVKYWIFRYLSRLSPSALATYKEMNE</sequence>
<evidence type="ECO:0000256" key="7">
    <source>
        <dbReference type="ARBA" id="ARBA00023136"/>
    </source>
</evidence>
<feature type="transmembrane region" description="Helical" evidence="8">
    <location>
        <begin position="383"/>
        <end position="404"/>
    </location>
</feature>
<proteinExistence type="inferred from homology"/>
<comment type="similarity">
    <text evidence="8">Belongs to the CemA family.</text>
</comment>
<dbReference type="EMBL" id="AP018174">
    <property type="protein sequence ID" value="BAY19443.1"/>
    <property type="molecule type" value="Genomic_DNA"/>
</dbReference>
<keyword evidence="7 8" id="KW-0472">Membrane</keyword>
<keyword evidence="2 8" id="KW-0813">Transport</keyword>
<comment type="function">
    <text evidence="8">Required for H(+) efflux immediately after light irradiation to form a rapid H(+) concentration gradient across the thylakoid membranes. Together with PxcL, contributes to transient H(+) uptake following dark to light transition.</text>
</comment>
<dbReference type="HAMAP" id="MF_01308">
    <property type="entry name" value="CemA_PxcA"/>
    <property type="match status" value="1"/>
</dbReference>
<evidence type="ECO:0000313" key="10">
    <source>
        <dbReference type="Proteomes" id="UP000218287"/>
    </source>
</evidence>
<comment type="subcellular location">
    <subcellularLocation>
        <location evidence="8">Cell inner membrane</location>
        <topology evidence="8">Multi-pass membrane protein</topology>
    </subcellularLocation>
    <subcellularLocation>
        <location evidence="1">Membrane</location>
        <topology evidence="1">Multi-pass membrane protein</topology>
    </subcellularLocation>
</comment>
<evidence type="ECO:0000256" key="1">
    <source>
        <dbReference type="ARBA" id="ARBA00004141"/>
    </source>
</evidence>
<dbReference type="AlphaFoldDB" id="A0A1Z4GPM9"/>
<evidence type="ECO:0000256" key="4">
    <source>
        <dbReference type="ARBA" id="ARBA00022781"/>
    </source>
</evidence>
<gene>
    <name evidence="8" type="primary">pxcA</name>
    <name evidence="9" type="ORF">NIES21_53050</name>
</gene>